<reference evidence="2 3" key="1">
    <citation type="submission" date="2015-09" db="EMBL/GenBank/DDBJ databases">
        <authorList>
            <consortium name="Pathogen Informatics"/>
        </authorList>
    </citation>
    <scope>NUCLEOTIDE SEQUENCE [LARGE SCALE GENOMIC DNA]</scope>
    <source>
        <strain evidence="2 3">2789STDY5834835</strain>
    </source>
</reference>
<dbReference type="AlphaFoldDB" id="A0A173XQV2"/>
<dbReference type="RefSeq" id="WP_055297853.1">
    <property type="nucleotide sequence ID" value="NZ_BLYK01000002.1"/>
</dbReference>
<keyword evidence="1" id="KW-0472">Membrane</keyword>
<organism evidence="2 3">
    <name type="scientific">Anaerobutyricum hallii</name>
    <dbReference type="NCBI Taxonomy" id="39488"/>
    <lineage>
        <taxon>Bacteria</taxon>
        <taxon>Bacillati</taxon>
        <taxon>Bacillota</taxon>
        <taxon>Clostridia</taxon>
        <taxon>Lachnospirales</taxon>
        <taxon>Lachnospiraceae</taxon>
        <taxon>Anaerobutyricum</taxon>
    </lineage>
</organism>
<dbReference type="Pfam" id="PF12666">
    <property type="entry name" value="PrgI"/>
    <property type="match status" value="1"/>
</dbReference>
<feature type="transmembrane region" description="Helical" evidence="1">
    <location>
        <begin position="21"/>
        <end position="43"/>
    </location>
</feature>
<feature type="transmembrane region" description="Helical" evidence="1">
    <location>
        <begin position="49"/>
        <end position="70"/>
    </location>
</feature>
<evidence type="ECO:0000313" key="2">
    <source>
        <dbReference type="EMBL" id="CUN52788.1"/>
    </source>
</evidence>
<accession>A0A173XQV2</accession>
<name>A0A173XQV2_9FIRM</name>
<protein>
    <submittedName>
        <fullName evidence="2">PrgI family protein</fullName>
    </submittedName>
</protein>
<dbReference type="EMBL" id="CYZL01000001">
    <property type="protein sequence ID" value="CUN52788.1"/>
    <property type="molecule type" value="Genomic_DNA"/>
</dbReference>
<dbReference type="InterPro" id="IPR024414">
    <property type="entry name" value="Uncharacterised_PrgI"/>
</dbReference>
<evidence type="ECO:0000313" key="3">
    <source>
        <dbReference type="Proteomes" id="UP000095679"/>
    </source>
</evidence>
<keyword evidence="1" id="KW-0812">Transmembrane</keyword>
<dbReference type="Proteomes" id="UP000095679">
    <property type="component" value="Unassembled WGS sequence"/>
</dbReference>
<sequence>MLRTKVPNDIRKYKTKLAGPFTLKQLITVTGLIILDLAVYSFVQPFNLSAEMLCTIILGIDLCIGGIFLAEVNERPAYSFFLEYLKYNVFAPRQRRVSLPVEKKYPVKPLSKKELKEHPEYHAYK</sequence>
<gene>
    <name evidence="2" type="ORF">ERS852450_00169</name>
</gene>
<evidence type="ECO:0000256" key="1">
    <source>
        <dbReference type="SAM" id="Phobius"/>
    </source>
</evidence>
<keyword evidence="1" id="KW-1133">Transmembrane helix</keyword>
<proteinExistence type="predicted"/>